<evidence type="ECO:0000256" key="5">
    <source>
        <dbReference type="ARBA" id="ARBA00023322"/>
    </source>
</evidence>
<dbReference type="GO" id="GO:0031708">
    <property type="term" value="F:endothelin B receptor binding"/>
    <property type="evidence" value="ECO:0007669"/>
    <property type="project" value="TreeGrafter"/>
</dbReference>
<gene>
    <name evidence="10" type="primary">EDN1</name>
</gene>
<feature type="domain" description="Endothelin-like toxin" evidence="9">
    <location>
        <begin position="69"/>
        <end position="90"/>
    </location>
</feature>
<reference evidence="10" key="1">
    <citation type="submission" date="2025-08" db="UniProtKB">
        <authorList>
            <consortium name="Ensembl"/>
        </authorList>
    </citation>
    <scope>IDENTIFICATION</scope>
</reference>
<dbReference type="InterPro" id="IPR001928">
    <property type="entry name" value="Endothln-like_toxin"/>
</dbReference>
<comment type="function">
    <text evidence="7">Endothelins are endothelium-derived vasoconstrictor peptides. Probable ligand for G-protein coupled receptors EDNRA and EDNRB which activates PTK2B, BCAR1, BCAR3 and, GTPases RAP1 and RHOA cascade in glomerular mesangial cells. Also binds the DEAR/FBXW7-AS1 receptor. Promotes mesenteric arterial wall remodeling via activation of ROCK signaling and subsequent colocalization of NFATC3 with F-actin filaments. NFATC3 then translocates to the nucleus where it subsequently promotes the transcription of the smooth muscle hypertrophy and differentiation marker ACTA2.</text>
</comment>
<evidence type="ECO:0000256" key="1">
    <source>
        <dbReference type="ARBA" id="ARBA00004613"/>
    </source>
</evidence>
<dbReference type="Pfam" id="PF00322">
    <property type="entry name" value="Endothelin"/>
    <property type="match status" value="1"/>
</dbReference>
<dbReference type="PROSITE" id="PS00270">
    <property type="entry name" value="ENDOTHELIN"/>
    <property type="match status" value="2"/>
</dbReference>
<dbReference type="InterPro" id="IPR019764">
    <property type="entry name" value="Endothelin_toxin_CS"/>
</dbReference>
<sequence length="234" mass="26472">MHVQVVCLEDLFSKFMMDLEMIIYVVVALLQVTTGAVSPSSIPEDGASLPNSDSSSPSGAPLRPHRFKRCSCSSLMDKECVYFCHLDIIWINTPERTVPYGLGGPRMRRSVQDVDTESILQSTNRCMCAKHTDKKCMNFCQTAGDLSSAQISHEKEKSEVEQATGCRGLHLGLHCFQKQLLRHKKLKRSELIKRSLERSFAFAALMNTINEKKDETHQWTHKTRGLWKHTKTAS</sequence>
<evidence type="ECO:0000313" key="11">
    <source>
        <dbReference type="Proteomes" id="UP000694569"/>
    </source>
</evidence>
<dbReference type="GO" id="GO:0014826">
    <property type="term" value="P:vein smooth muscle contraction"/>
    <property type="evidence" value="ECO:0007669"/>
    <property type="project" value="TreeGrafter"/>
</dbReference>
<evidence type="ECO:0000256" key="2">
    <source>
        <dbReference type="ARBA" id="ARBA00010959"/>
    </source>
</evidence>
<feature type="region of interest" description="Disordered" evidence="8">
    <location>
        <begin position="41"/>
        <end position="64"/>
    </location>
</feature>
<keyword evidence="4" id="KW-0838">Vasoactive</keyword>
<dbReference type="GO" id="GO:0006874">
    <property type="term" value="P:intracellular calcium ion homeostasis"/>
    <property type="evidence" value="ECO:0007669"/>
    <property type="project" value="TreeGrafter"/>
</dbReference>
<evidence type="ECO:0000256" key="8">
    <source>
        <dbReference type="SAM" id="MobiDB-lite"/>
    </source>
</evidence>
<accession>A0A8C5WDU1</accession>
<dbReference type="GeneTree" id="ENSGT00950000183053"/>
<dbReference type="GO" id="GO:0003100">
    <property type="term" value="P:regulation of systemic arterial blood pressure by endothelin"/>
    <property type="evidence" value="ECO:0007669"/>
    <property type="project" value="TreeGrafter"/>
</dbReference>
<dbReference type="Proteomes" id="UP000694569">
    <property type="component" value="Unplaced"/>
</dbReference>
<dbReference type="AlphaFoldDB" id="A0A8C5WDU1"/>
<name>A0A8C5WDU1_9ANUR</name>
<dbReference type="PRINTS" id="PR00365">
    <property type="entry name" value="ENDOTHELIN"/>
</dbReference>
<evidence type="ECO:0000256" key="3">
    <source>
        <dbReference type="ARBA" id="ARBA00022525"/>
    </source>
</evidence>
<evidence type="ECO:0000256" key="4">
    <source>
        <dbReference type="ARBA" id="ARBA00022858"/>
    </source>
</evidence>
<evidence type="ECO:0000259" key="9">
    <source>
        <dbReference type="SMART" id="SM00272"/>
    </source>
</evidence>
<dbReference type="Ensembl" id="ENSLLET00000031976.1">
    <property type="protein sequence ID" value="ENSLLEP00000030793.1"/>
    <property type="gene ID" value="ENSLLEG00000019428.1"/>
</dbReference>
<dbReference type="GO" id="GO:0019229">
    <property type="term" value="P:regulation of vasoconstriction"/>
    <property type="evidence" value="ECO:0007669"/>
    <property type="project" value="InterPro"/>
</dbReference>
<evidence type="ECO:0000313" key="10">
    <source>
        <dbReference type="Ensembl" id="ENSLLEP00000030793.1"/>
    </source>
</evidence>
<evidence type="ECO:0000256" key="6">
    <source>
        <dbReference type="ARBA" id="ARBA00040197"/>
    </source>
</evidence>
<dbReference type="GO" id="GO:0005615">
    <property type="term" value="C:extracellular space"/>
    <property type="evidence" value="ECO:0007669"/>
    <property type="project" value="TreeGrafter"/>
</dbReference>
<dbReference type="PANTHER" id="PTHR13874:SF10">
    <property type="entry name" value="ENDOTHELIN-1"/>
    <property type="match status" value="1"/>
</dbReference>
<protein>
    <recommendedName>
        <fullName evidence="6">Endothelin-1</fullName>
    </recommendedName>
</protein>
<evidence type="ECO:0000256" key="7">
    <source>
        <dbReference type="ARBA" id="ARBA00046081"/>
    </source>
</evidence>
<keyword evidence="11" id="KW-1185">Reference proteome</keyword>
<keyword evidence="5" id="KW-0839">Vasoconstrictor</keyword>
<proteinExistence type="inferred from homology"/>
<dbReference type="OrthoDB" id="8873756at2759"/>
<comment type="similarity">
    <text evidence="2">Belongs to the endothelin/sarafotoxin family.</text>
</comment>
<feature type="compositionally biased region" description="Low complexity" evidence="8">
    <location>
        <begin position="45"/>
        <end position="62"/>
    </location>
</feature>
<comment type="subcellular location">
    <subcellularLocation>
        <location evidence="1">Secreted</location>
    </subcellularLocation>
</comment>
<dbReference type="SMART" id="SM00272">
    <property type="entry name" value="END"/>
    <property type="match status" value="2"/>
</dbReference>
<organism evidence="10 11">
    <name type="scientific">Leptobrachium leishanense</name>
    <name type="common">Leishan spiny toad</name>
    <dbReference type="NCBI Taxonomy" id="445787"/>
    <lineage>
        <taxon>Eukaryota</taxon>
        <taxon>Metazoa</taxon>
        <taxon>Chordata</taxon>
        <taxon>Craniata</taxon>
        <taxon>Vertebrata</taxon>
        <taxon>Euteleostomi</taxon>
        <taxon>Amphibia</taxon>
        <taxon>Batrachia</taxon>
        <taxon>Anura</taxon>
        <taxon>Pelobatoidea</taxon>
        <taxon>Megophryidae</taxon>
        <taxon>Leptobrachium</taxon>
    </lineage>
</organism>
<feature type="domain" description="Endothelin-like toxin" evidence="9">
    <location>
        <begin position="125"/>
        <end position="146"/>
    </location>
</feature>
<keyword evidence="3" id="KW-0964">Secreted</keyword>
<dbReference type="GO" id="GO:0005179">
    <property type="term" value="F:hormone activity"/>
    <property type="evidence" value="ECO:0007669"/>
    <property type="project" value="TreeGrafter"/>
</dbReference>
<dbReference type="PANTHER" id="PTHR13874">
    <property type="entry name" value="ENDOTHELIN"/>
    <property type="match status" value="1"/>
</dbReference>
<dbReference type="GO" id="GO:0031707">
    <property type="term" value="F:endothelin A receptor binding"/>
    <property type="evidence" value="ECO:0007669"/>
    <property type="project" value="TreeGrafter"/>
</dbReference>
<reference evidence="10" key="2">
    <citation type="submission" date="2025-09" db="UniProtKB">
        <authorList>
            <consortium name="Ensembl"/>
        </authorList>
    </citation>
    <scope>IDENTIFICATION</scope>
</reference>
<dbReference type="InterPro" id="IPR020475">
    <property type="entry name" value="Endothelin"/>
</dbReference>